<dbReference type="PROSITE" id="PS00231">
    <property type="entry name" value="F_ACTIN_CAPPING_BETA"/>
    <property type="match status" value="1"/>
</dbReference>
<comment type="subcellular location">
    <subcellularLocation>
        <location evidence="1 7">Cytoplasm</location>
        <location evidence="1 7">Cytoskeleton</location>
    </subcellularLocation>
</comment>
<protein>
    <recommendedName>
        <fullName evidence="7">F-actin-capping protein subunit beta</fullName>
    </recommendedName>
</protein>
<organism evidence="9">
    <name type="scientific">Strongyloides stercoralis</name>
    <name type="common">Threadworm</name>
    <dbReference type="NCBI Taxonomy" id="6248"/>
    <lineage>
        <taxon>Eukaryota</taxon>
        <taxon>Metazoa</taxon>
        <taxon>Ecdysozoa</taxon>
        <taxon>Nematoda</taxon>
        <taxon>Chromadorea</taxon>
        <taxon>Rhabditida</taxon>
        <taxon>Tylenchina</taxon>
        <taxon>Panagrolaimomorpha</taxon>
        <taxon>Strongyloidoidea</taxon>
        <taxon>Strongyloididae</taxon>
        <taxon>Strongyloides</taxon>
    </lineage>
</organism>
<dbReference type="InterPro" id="IPR001698">
    <property type="entry name" value="CAPZB"/>
</dbReference>
<dbReference type="Pfam" id="PF01115">
    <property type="entry name" value="F_actin_cap_B"/>
    <property type="match status" value="1"/>
</dbReference>
<comment type="subunit">
    <text evidence="7">Heterodimer of an alpha and a beta subunit.</text>
</comment>
<dbReference type="GO" id="GO:0005737">
    <property type="term" value="C:cytoplasm"/>
    <property type="evidence" value="ECO:0007669"/>
    <property type="project" value="InterPro"/>
</dbReference>
<comment type="similarity">
    <text evidence="2 7">Belongs to the F-actin-capping protein beta subunit family.</text>
</comment>
<evidence type="ECO:0000256" key="8">
    <source>
        <dbReference type="SAM" id="MobiDB-lite"/>
    </source>
</evidence>
<keyword evidence="5 7" id="KW-0009">Actin-binding</keyword>
<dbReference type="GO" id="GO:0000902">
    <property type="term" value="P:cell morphogenesis"/>
    <property type="evidence" value="ECO:0007669"/>
    <property type="project" value="TreeGrafter"/>
</dbReference>
<dbReference type="GO" id="GO:0030036">
    <property type="term" value="P:actin cytoskeleton organization"/>
    <property type="evidence" value="ECO:0007669"/>
    <property type="project" value="InterPro"/>
</dbReference>
<dbReference type="AlphaFoldDB" id="A0A0K0E4E4"/>
<keyword evidence="3 7" id="KW-0117">Actin capping</keyword>
<dbReference type="PANTHER" id="PTHR10619:SF0">
    <property type="entry name" value="F-ACTIN-CAPPING PROTEIN SUBUNIT BETA ISOFORMS 1 AND 2"/>
    <property type="match status" value="1"/>
</dbReference>
<dbReference type="GO" id="GO:0051016">
    <property type="term" value="P:barbed-end actin filament capping"/>
    <property type="evidence" value="ECO:0007669"/>
    <property type="project" value="UniProtKB-UniRule"/>
</dbReference>
<dbReference type="GO" id="GO:0051015">
    <property type="term" value="F:actin filament binding"/>
    <property type="evidence" value="ECO:0007669"/>
    <property type="project" value="TreeGrafter"/>
</dbReference>
<dbReference type="GO" id="GO:0051490">
    <property type="term" value="P:negative regulation of filopodium assembly"/>
    <property type="evidence" value="ECO:0007669"/>
    <property type="project" value="TreeGrafter"/>
</dbReference>
<dbReference type="Gene3D" id="1.20.58.570">
    <property type="match status" value="1"/>
</dbReference>
<evidence type="ECO:0000256" key="4">
    <source>
        <dbReference type="ARBA" id="ARBA00022490"/>
    </source>
</evidence>
<dbReference type="InterPro" id="IPR042276">
    <property type="entry name" value="CapZ_alpha/beta_2"/>
</dbReference>
<dbReference type="WBParaSite" id="SSTP_0000436400.1">
    <property type="protein sequence ID" value="SSTP_0000436400.1"/>
    <property type="gene ID" value="SSTP_0000436400"/>
</dbReference>
<accession>A0A0K0E4E4</accession>
<dbReference type="FunFam" id="1.20.58.570:FF:000001">
    <property type="entry name" value="F-actin-capping protein subunit beta"/>
    <property type="match status" value="1"/>
</dbReference>
<evidence type="ECO:0000256" key="2">
    <source>
        <dbReference type="ARBA" id="ARBA00006039"/>
    </source>
</evidence>
<dbReference type="GO" id="GO:0010591">
    <property type="term" value="P:regulation of lamellipodium assembly"/>
    <property type="evidence" value="ECO:0007669"/>
    <property type="project" value="TreeGrafter"/>
</dbReference>
<keyword evidence="4 7" id="KW-0963">Cytoplasm</keyword>
<reference evidence="9" key="1">
    <citation type="submission" date="2015-08" db="UniProtKB">
        <authorList>
            <consortium name="WormBaseParasite"/>
        </authorList>
    </citation>
    <scope>IDENTIFICATION</scope>
</reference>
<comment type="function">
    <text evidence="7">F-actin-capping proteins bind in a Ca(2+)-independent manner to the fast growing ends of actin filaments (barbed end) thereby blocking the exchange of subunits at these ends. Unlike other capping proteins (such as gelsolin and severin), these proteins do not sever actin filaments.</text>
</comment>
<dbReference type="InterPro" id="IPR043175">
    <property type="entry name" value="CAPZB_N"/>
</dbReference>
<evidence type="ECO:0000256" key="5">
    <source>
        <dbReference type="ARBA" id="ARBA00023203"/>
    </source>
</evidence>
<dbReference type="PANTHER" id="PTHR10619">
    <property type="entry name" value="F-ACTIN-CAPPING PROTEIN SUBUNIT BETA"/>
    <property type="match status" value="1"/>
</dbReference>
<evidence type="ECO:0000256" key="7">
    <source>
        <dbReference type="RuleBase" id="RU365078"/>
    </source>
</evidence>
<name>A0A0K0E4E4_STRER</name>
<dbReference type="InterPro" id="IPR037282">
    <property type="entry name" value="CapZ_alpha/beta"/>
</dbReference>
<dbReference type="SUPFAM" id="SSF90096">
    <property type="entry name" value="Subunits of heterodimeric actin filament capping protein Capz"/>
    <property type="match status" value="1"/>
</dbReference>
<dbReference type="InterPro" id="IPR019771">
    <property type="entry name" value="F-actin_capping_bsu_CS"/>
</dbReference>
<sequence length="296" mass="34149">MSNIFFRNYYRFFNLSIKMTNTPLDFSLDLMRRLPPNKLEENLGDVISLCPDITEDLLSSVDQPLKIKIDPVTKKEYLICDYNRDGDSYRCPWSNKYDPPLEDGNLPSDELRNLEIEMNAAFEVYKDLYYHGGVSSVYLWDAEHGFAGIILFKKKNAGGLLQNGSWDSIHVIQAIERSARQYSYKIISTVLLWFETNSDSGEMSMGGSYTRNIDHTFIFGEDTTQLSCIGKLIEDQENKIRDLLKNVYFSKTSNIIGELRQPYDRINDETKQEFISELSSNLHTRKNPTPIGNAER</sequence>
<keyword evidence="6 7" id="KW-0206">Cytoskeleton</keyword>
<evidence type="ECO:0000256" key="3">
    <source>
        <dbReference type="ARBA" id="ARBA00022467"/>
    </source>
</evidence>
<dbReference type="PRINTS" id="PR00192">
    <property type="entry name" value="FACTINCAPB"/>
</dbReference>
<evidence type="ECO:0000256" key="1">
    <source>
        <dbReference type="ARBA" id="ARBA00004245"/>
    </source>
</evidence>
<dbReference type="GO" id="GO:0008290">
    <property type="term" value="C:F-actin capping protein complex"/>
    <property type="evidence" value="ECO:0007669"/>
    <property type="project" value="UniProtKB-UniRule"/>
</dbReference>
<feature type="region of interest" description="Disordered" evidence="8">
    <location>
        <begin position="277"/>
        <end position="296"/>
    </location>
</feature>
<dbReference type="STRING" id="6248.A0A0K0E4E4"/>
<proteinExistence type="inferred from homology"/>
<dbReference type="Gene3D" id="3.90.1150.210">
    <property type="entry name" value="F-actin capping protein, beta subunit"/>
    <property type="match status" value="1"/>
</dbReference>
<evidence type="ECO:0000313" key="9">
    <source>
        <dbReference type="WBParaSite" id="SSTP_0000436400.1"/>
    </source>
</evidence>
<evidence type="ECO:0000256" key="6">
    <source>
        <dbReference type="ARBA" id="ARBA00023212"/>
    </source>
</evidence>